<name>A0ABV5YQH1_9ACTN</name>
<feature type="coiled-coil region" evidence="1">
    <location>
        <begin position="68"/>
        <end position="99"/>
    </location>
</feature>
<reference evidence="2 3" key="1">
    <citation type="submission" date="2024-09" db="EMBL/GenBank/DDBJ databases">
        <authorList>
            <person name="Sun Q."/>
            <person name="Mori K."/>
        </authorList>
    </citation>
    <scope>NUCLEOTIDE SEQUENCE [LARGE SCALE GENOMIC DNA]</scope>
    <source>
        <strain evidence="2 3">TBRC 0563</strain>
    </source>
</reference>
<proteinExistence type="predicted"/>
<dbReference type="InterPro" id="IPR004401">
    <property type="entry name" value="YbaB/EbfC"/>
</dbReference>
<evidence type="ECO:0000313" key="3">
    <source>
        <dbReference type="Proteomes" id="UP001589627"/>
    </source>
</evidence>
<dbReference type="Proteomes" id="UP001589627">
    <property type="component" value="Unassembled WGS sequence"/>
</dbReference>
<dbReference type="SUPFAM" id="SSF82607">
    <property type="entry name" value="YbaB-like"/>
    <property type="match status" value="1"/>
</dbReference>
<organism evidence="2 3">
    <name type="scientific">Actinoallomurus acaciae</name>
    <dbReference type="NCBI Taxonomy" id="502577"/>
    <lineage>
        <taxon>Bacteria</taxon>
        <taxon>Bacillati</taxon>
        <taxon>Actinomycetota</taxon>
        <taxon>Actinomycetes</taxon>
        <taxon>Streptosporangiales</taxon>
        <taxon>Thermomonosporaceae</taxon>
        <taxon>Actinoallomurus</taxon>
    </lineage>
</organism>
<dbReference type="EMBL" id="JBHLZP010000365">
    <property type="protein sequence ID" value="MFB9837314.1"/>
    <property type="molecule type" value="Genomic_DNA"/>
</dbReference>
<evidence type="ECO:0000256" key="1">
    <source>
        <dbReference type="SAM" id="Coils"/>
    </source>
</evidence>
<dbReference type="RefSeq" id="WP_378210127.1">
    <property type="nucleotide sequence ID" value="NZ_JBHLZP010000365.1"/>
</dbReference>
<dbReference type="Gene3D" id="3.30.1310.10">
    <property type="entry name" value="Nucleoid-associated protein YbaB-like domain"/>
    <property type="match status" value="1"/>
</dbReference>
<evidence type="ECO:0000313" key="2">
    <source>
        <dbReference type="EMBL" id="MFB9837314.1"/>
    </source>
</evidence>
<accession>A0ABV5YQH1</accession>
<keyword evidence="3" id="KW-1185">Reference proteome</keyword>
<sequence>MTEAPSPHRSPVIATSADGTVRVTLRADGLIESVTLDPRVKRLPVDDLGKQITAALTAAQQKLLQQVNTRDREEAQQAEKRLSAELENINAEYRRQTAVFEATAIEILNRIDS</sequence>
<gene>
    <name evidence="2" type="ORF">ACFFNX_34590</name>
</gene>
<comment type="caution">
    <text evidence="2">The sequence shown here is derived from an EMBL/GenBank/DDBJ whole genome shotgun (WGS) entry which is preliminary data.</text>
</comment>
<dbReference type="InterPro" id="IPR036894">
    <property type="entry name" value="YbaB-like_sf"/>
</dbReference>
<dbReference type="Pfam" id="PF02575">
    <property type="entry name" value="YbaB_DNA_bd"/>
    <property type="match status" value="1"/>
</dbReference>
<protein>
    <submittedName>
        <fullName evidence="2">YbaB/EbfC family nucleoid-associated protein</fullName>
    </submittedName>
</protein>
<keyword evidence="1" id="KW-0175">Coiled coil</keyword>